<accession>A0A6A6J3Z5</accession>
<organism evidence="4 5">
    <name type="scientific">Trematosphaeria pertusa</name>
    <dbReference type="NCBI Taxonomy" id="390896"/>
    <lineage>
        <taxon>Eukaryota</taxon>
        <taxon>Fungi</taxon>
        <taxon>Dikarya</taxon>
        <taxon>Ascomycota</taxon>
        <taxon>Pezizomycotina</taxon>
        <taxon>Dothideomycetes</taxon>
        <taxon>Pleosporomycetidae</taxon>
        <taxon>Pleosporales</taxon>
        <taxon>Massarineae</taxon>
        <taxon>Trematosphaeriaceae</taxon>
        <taxon>Trematosphaeria</taxon>
    </lineage>
</organism>
<dbReference type="Proteomes" id="UP000800094">
    <property type="component" value="Unassembled WGS sequence"/>
</dbReference>
<gene>
    <name evidence="4" type="ORF">BU26DRAFT_599810</name>
</gene>
<dbReference type="GeneID" id="54588454"/>
<dbReference type="RefSeq" id="XP_033692292.1">
    <property type="nucleotide sequence ID" value="XM_033835124.1"/>
</dbReference>
<proteinExistence type="predicted"/>
<dbReference type="InterPro" id="IPR023631">
    <property type="entry name" value="Amidase_dom"/>
</dbReference>
<evidence type="ECO:0000313" key="5">
    <source>
        <dbReference type="Proteomes" id="UP000800094"/>
    </source>
</evidence>
<dbReference type="OrthoDB" id="5423360at2759"/>
<feature type="domain" description="Scytalone dehydratase-like protein Arp1 N-terminal" evidence="3">
    <location>
        <begin position="57"/>
        <end position="182"/>
    </location>
</feature>
<keyword evidence="1" id="KW-0732">Signal</keyword>
<reference evidence="4" key="1">
    <citation type="journal article" date="2020" name="Stud. Mycol.">
        <title>101 Dothideomycetes genomes: a test case for predicting lifestyles and emergence of pathogens.</title>
        <authorList>
            <person name="Haridas S."/>
            <person name="Albert R."/>
            <person name="Binder M."/>
            <person name="Bloem J."/>
            <person name="Labutti K."/>
            <person name="Salamov A."/>
            <person name="Andreopoulos B."/>
            <person name="Baker S."/>
            <person name="Barry K."/>
            <person name="Bills G."/>
            <person name="Bluhm B."/>
            <person name="Cannon C."/>
            <person name="Castanera R."/>
            <person name="Culley D."/>
            <person name="Daum C."/>
            <person name="Ezra D."/>
            <person name="Gonzalez J."/>
            <person name="Henrissat B."/>
            <person name="Kuo A."/>
            <person name="Liang C."/>
            <person name="Lipzen A."/>
            <person name="Lutzoni F."/>
            <person name="Magnuson J."/>
            <person name="Mondo S."/>
            <person name="Nolan M."/>
            <person name="Ohm R."/>
            <person name="Pangilinan J."/>
            <person name="Park H.-J."/>
            <person name="Ramirez L."/>
            <person name="Alfaro M."/>
            <person name="Sun H."/>
            <person name="Tritt A."/>
            <person name="Yoshinaga Y."/>
            <person name="Zwiers L.-H."/>
            <person name="Turgeon B."/>
            <person name="Goodwin S."/>
            <person name="Spatafora J."/>
            <person name="Crous P."/>
            <person name="Grigoriev I."/>
        </authorList>
    </citation>
    <scope>NUCLEOTIDE SEQUENCE</scope>
    <source>
        <strain evidence="4">CBS 122368</strain>
    </source>
</reference>
<dbReference type="Gene3D" id="3.90.1300.10">
    <property type="entry name" value="Amidase signature (AS) domain"/>
    <property type="match status" value="1"/>
</dbReference>
<protein>
    <submittedName>
        <fullName evidence="4">Amidase family protein</fullName>
    </submittedName>
</protein>
<dbReference type="EMBL" id="ML987189">
    <property type="protein sequence ID" value="KAF2257288.1"/>
    <property type="molecule type" value="Genomic_DNA"/>
</dbReference>
<name>A0A6A6J3Z5_9PLEO</name>
<feature type="signal peptide" evidence="1">
    <location>
        <begin position="1"/>
        <end position="23"/>
    </location>
</feature>
<dbReference type="Pfam" id="PF26053">
    <property type="entry name" value="DUF8016"/>
    <property type="match status" value="1"/>
</dbReference>
<evidence type="ECO:0000259" key="2">
    <source>
        <dbReference type="Pfam" id="PF01425"/>
    </source>
</evidence>
<evidence type="ECO:0000256" key="1">
    <source>
        <dbReference type="SAM" id="SignalP"/>
    </source>
</evidence>
<keyword evidence="5" id="KW-1185">Reference proteome</keyword>
<feature type="chain" id="PRO_5025431940" evidence="1">
    <location>
        <begin position="24"/>
        <end position="672"/>
    </location>
</feature>
<dbReference type="InterPro" id="IPR036928">
    <property type="entry name" value="AS_sf"/>
</dbReference>
<dbReference type="Pfam" id="PF01425">
    <property type="entry name" value="Amidase"/>
    <property type="match status" value="1"/>
</dbReference>
<dbReference type="InterPro" id="IPR058329">
    <property type="entry name" value="Arp1_N"/>
</dbReference>
<evidence type="ECO:0000313" key="4">
    <source>
        <dbReference type="EMBL" id="KAF2257288.1"/>
    </source>
</evidence>
<dbReference type="SUPFAM" id="SSF75304">
    <property type="entry name" value="Amidase signature (AS) enzymes"/>
    <property type="match status" value="1"/>
</dbReference>
<evidence type="ECO:0000259" key="3">
    <source>
        <dbReference type="Pfam" id="PF26053"/>
    </source>
</evidence>
<feature type="domain" description="Amidase" evidence="2">
    <location>
        <begin position="225"/>
        <end position="381"/>
    </location>
</feature>
<dbReference type="PANTHER" id="PTHR46310:SF7">
    <property type="entry name" value="AMIDASE 1"/>
    <property type="match status" value="1"/>
</dbReference>
<dbReference type="AlphaFoldDB" id="A0A6A6J3Z5"/>
<sequence>MAAGRLAVSGLLTAVFASIFVSAAPIAKRNPYSFVLSNPYSDTIFELGNVSYLANTKHPKAVVSANCEPASSAVPITVIKTNESSISKDTLEGVIASYLEGDDVFSEDFLEGVYISSSVTASLDASAIEYLGSMNASFVFVDASISAEGISTISVQGAVDLPAGPYLASVGSGSVSFSTVYRLYRDVYRTFLFGAYDANDGEGNHNPLGVFLPKVPSRIYYWGDDRPLAGERVAIKDLYDVKGLQTSAGSQAWAYITPVSDGTAPSVQQILDLGGVVVGKQKLAQFASGANPWEWQDEHYPFNPRGDGWLTCSASSSGGGCSIAAYDWLDYAIGSDTGSSMRRPAAVSGTYGQRPSQGMMSLERVIPLGGATDTAGVFSRDPYKWIKFAKNWYAPQLHQEVSITGLSPLQVPDSDAFPKTILYPTDYLPLNNSAAEPILQDFIANMSRIFNMTVKEFNFTATVQNWTDPIASNLTTLTRATGVINSWTQWSVVAKPLITAWKALFDGRFPPIDPARRPGWIAFNESVYNQATYDAALQTKNLGVEWYERELQYSTPESCSESVMLYDIGTGGKPSYREESLNESPDASYLAVLPKTAKITGANICPIFGCADFTVPIGQVSYNSSVTLHEEMVPVTIGLVVKRGCDFVLYNMIERLADEGALRAVKAGRAAF</sequence>
<dbReference type="PANTHER" id="PTHR46310">
    <property type="entry name" value="AMIDASE 1"/>
    <property type="match status" value="1"/>
</dbReference>